<dbReference type="STRING" id="227321.Q5AWP2"/>
<name>Q5AWP2_EMENI</name>
<dbReference type="eggNOG" id="ENOG502SH5I">
    <property type="taxonomic scope" value="Eukaryota"/>
</dbReference>
<keyword evidence="3" id="KW-1185">Reference proteome</keyword>
<dbReference type="GeneID" id="2869763"/>
<dbReference type="Gene3D" id="3.40.50.300">
    <property type="entry name" value="P-loop containing nucleotide triphosphate hydrolases"/>
    <property type="match status" value="1"/>
</dbReference>
<dbReference type="SUPFAM" id="SSF52540">
    <property type="entry name" value="P-loop containing nucleoside triphosphate hydrolases"/>
    <property type="match status" value="1"/>
</dbReference>
<dbReference type="InterPro" id="IPR029057">
    <property type="entry name" value="PRTase-like"/>
</dbReference>
<dbReference type="GO" id="GO:0005737">
    <property type="term" value="C:cytoplasm"/>
    <property type="evidence" value="ECO:0000318"/>
    <property type="project" value="GO_Central"/>
</dbReference>
<feature type="domain" description="Phosphoribosyltransferase" evidence="1">
    <location>
        <begin position="471"/>
        <end position="667"/>
    </location>
</feature>
<dbReference type="EMBL" id="BN001304">
    <property type="protein sequence ID" value="CBF78690.1"/>
    <property type="molecule type" value="Genomic_DNA"/>
</dbReference>
<dbReference type="KEGG" id="ani:ANIA_07288"/>
<dbReference type="SUPFAM" id="SSF56784">
    <property type="entry name" value="HAD-like"/>
    <property type="match status" value="1"/>
</dbReference>
<dbReference type="Pfam" id="PF13207">
    <property type="entry name" value="AAA_17"/>
    <property type="match status" value="1"/>
</dbReference>
<dbReference type="VEuPathDB" id="FungiDB:AN7288"/>
<organism evidence="2 3">
    <name type="scientific">Emericella nidulans (strain FGSC A4 / ATCC 38163 / CBS 112.46 / NRRL 194 / M139)</name>
    <name type="common">Aspergillus nidulans</name>
    <dbReference type="NCBI Taxonomy" id="227321"/>
    <lineage>
        <taxon>Eukaryota</taxon>
        <taxon>Fungi</taxon>
        <taxon>Dikarya</taxon>
        <taxon>Ascomycota</taxon>
        <taxon>Pezizomycotina</taxon>
        <taxon>Eurotiomycetes</taxon>
        <taxon>Eurotiomycetidae</taxon>
        <taxon>Eurotiales</taxon>
        <taxon>Aspergillaceae</taxon>
        <taxon>Aspergillus</taxon>
        <taxon>Aspergillus subgen. Nidulantes</taxon>
    </lineage>
</organism>
<evidence type="ECO:0000313" key="2">
    <source>
        <dbReference type="EMBL" id="CBF78690.1"/>
    </source>
</evidence>
<evidence type="ECO:0000259" key="1">
    <source>
        <dbReference type="Pfam" id="PF14681"/>
    </source>
</evidence>
<reference evidence="3" key="2">
    <citation type="journal article" date="2009" name="Fungal Genet. Biol.">
        <title>The 2008 update of the Aspergillus nidulans genome annotation: a community effort.</title>
        <authorList>
            <person name="Wortman J.R."/>
            <person name="Gilsenan J.M."/>
            <person name="Joardar V."/>
            <person name="Deegan J."/>
            <person name="Clutterbuck J."/>
            <person name="Andersen M.R."/>
            <person name="Archer D."/>
            <person name="Bencina M."/>
            <person name="Braus G."/>
            <person name="Coutinho P."/>
            <person name="von Dohren H."/>
            <person name="Doonan J."/>
            <person name="Driessen A.J."/>
            <person name="Durek P."/>
            <person name="Espeso E."/>
            <person name="Fekete E."/>
            <person name="Flipphi M."/>
            <person name="Estrada C.G."/>
            <person name="Geysens S."/>
            <person name="Goldman G."/>
            <person name="de Groot P.W."/>
            <person name="Hansen K."/>
            <person name="Harris S.D."/>
            <person name="Heinekamp T."/>
            <person name="Helmstaedt K."/>
            <person name="Henrissat B."/>
            <person name="Hofmann G."/>
            <person name="Homan T."/>
            <person name="Horio T."/>
            <person name="Horiuchi H."/>
            <person name="James S."/>
            <person name="Jones M."/>
            <person name="Karaffa L."/>
            <person name="Karanyi Z."/>
            <person name="Kato M."/>
            <person name="Keller N."/>
            <person name="Kelly D.E."/>
            <person name="Kiel J.A."/>
            <person name="Kim J.M."/>
            <person name="van der Klei I.J."/>
            <person name="Klis F.M."/>
            <person name="Kovalchuk A."/>
            <person name="Krasevec N."/>
            <person name="Kubicek C.P."/>
            <person name="Liu B."/>
            <person name="Maccabe A."/>
            <person name="Meyer V."/>
            <person name="Mirabito P."/>
            <person name="Miskei M."/>
            <person name="Mos M."/>
            <person name="Mullins J."/>
            <person name="Nelson D.R."/>
            <person name="Nielsen J."/>
            <person name="Oakley B.R."/>
            <person name="Osmani S.A."/>
            <person name="Pakula T."/>
            <person name="Paszewski A."/>
            <person name="Paulsen I."/>
            <person name="Pilsyk S."/>
            <person name="Pocsi I."/>
            <person name="Punt P.J."/>
            <person name="Ram A.F."/>
            <person name="Ren Q."/>
            <person name="Robellet X."/>
            <person name="Robson G."/>
            <person name="Seiboth B."/>
            <person name="van Solingen P."/>
            <person name="Specht T."/>
            <person name="Sun J."/>
            <person name="Taheri-Talesh N."/>
            <person name="Takeshita N."/>
            <person name="Ussery D."/>
            <person name="vanKuyk P.A."/>
            <person name="Visser H."/>
            <person name="van de Vondervoort P.J."/>
            <person name="de Vries R.P."/>
            <person name="Walton J."/>
            <person name="Xiang X."/>
            <person name="Xiong Y."/>
            <person name="Zeng A.P."/>
            <person name="Brandt B.W."/>
            <person name="Cornell M.J."/>
            <person name="van den Hondel C.A."/>
            <person name="Visser J."/>
            <person name="Oliver S.G."/>
            <person name="Turner G."/>
        </authorList>
    </citation>
    <scope>GENOME REANNOTATION</scope>
    <source>
        <strain evidence="3">FGSC A4 / ATCC 38163 / CBS 112.46 / NRRL 194 / M139</strain>
    </source>
</reference>
<dbReference type="HOGENOM" id="CLU_012235_1_0_1"/>
<dbReference type="Pfam" id="PF14681">
    <property type="entry name" value="UPRTase"/>
    <property type="match status" value="1"/>
</dbReference>
<dbReference type="AlphaFoldDB" id="Q5AWP2"/>
<dbReference type="InParanoid" id="Q5AWP2"/>
<dbReference type="InterPro" id="IPR036412">
    <property type="entry name" value="HAD-like_sf"/>
</dbReference>
<gene>
    <name evidence="2" type="ORF">ANIA_07288</name>
</gene>
<dbReference type="RefSeq" id="XP_680557.1">
    <property type="nucleotide sequence ID" value="XM_675465.1"/>
</dbReference>
<dbReference type="OMA" id="GHFMFWP"/>
<dbReference type="InterPro" id="IPR000836">
    <property type="entry name" value="PRTase_dom"/>
</dbReference>
<dbReference type="OrthoDB" id="5416609at2759"/>
<accession>Q5AWP2</accession>
<dbReference type="CDD" id="cd06223">
    <property type="entry name" value="PRTases_typeI"/>
    <property type="match status" value="1"/>
</dbReference>
<reference evidence="3" key="1">
    <citation type="journal article" date="2005" name="Nature">
        <title>Sequencing of Aspergillus nidulans and comparative analysis with A. fumigatus and A. oryzae.</title>
        <authorList>
            <person name="Galagan J.E."/>
            <person name="Calvo S.E."/>
            <person name="Cuomo C."/>
            <person name="Ma L.J."/>
            <person name="Wortman J.R."/>
            <person name="Batzoglou S."/>
            <person name="Lee S.I."/>
            <person name="Basturkmen M."/>
            <person name="Spevak C.C."/>
            <person name="Clutterbuck J."/>
            <person name="Kapitonov V."/>
            <person name="Jurka J."/>
            <person name="Scazzocchio C."/>
            <person name="Farman M."/>
            <person name="Butler J."/>
            <person name="Purcell S."/>
            <person name="Harris S."/>
            <person name="Braus G.H."/>
            <person name="Draht O."/>
            <person name="Busch S."/>
            <person name="D'Enfert C."/>
            <person name="Bouchier C."/>
            <person name="Goldman G.H."/>
            <person name="Bell-Pedersen D."/>
            <person name="Griffiths-Jones S."/>
            <person name="Doonan J.H."/>
            <person name="Yu J."/>
            <person name="Vienken K."/>
            <person name="Pain A."/>
            <person name="Freitag M."/>
            <person name="Selker E.U."/>
            <person name="Archer D.B."/>
            <person name="Penalva M.A."/>
            <person name="Oakley B.R."/>
            <person name="Momany M."/>
            <person name="Tanaka T."/>
            <person name="Kumagai T."/>
            <person name="Asai K."/>
            <person name="Machida M."/>
            <person name="Nierman W.C."/>
            <person name="Denning D.W."/>
            <person name="Caddick M."/>
            <person name="Hynes M."/>
            <person name="Paoletti M."/>
            <person name="Fischer R."/>
            <person name="Miller B."/>
            <person name="Dyer P."/>
            <person name="Sachs M.S."/>
            <person name="Osmani S.A."/>
            <person name="Birren B.W."/>
        </authorList>
    </citation>
    <scope>NUCLEOTIDE SEQUENCE [LARGE SCALE GENOMIC DNA]</scope>
    <source>
        <strain evidence="3">FGSC A4 / ATCC 38163 / CBS 112.46 / NRRL 194 / M139</strain>
    </source>
</reference>
<sequence>MEPRTTSEPVNSSVPAHAAALAAPRVIGLYGLPGCGKSYIMDQLKQELGETDFEYFEGSKEISKVTPGGLDEFKMQDKYKQDHWRKLAIDAIKSTCAQTGKTGIVTGHYMFWEGGKKEEASRVCSQADLATYTHILYVNAPLEVTAKQRAEDTKRARSNLSSEHLRRWQETEIQEIHDLCRENNILFATIYPNLKSKLASLIRDFQCHDENHNRLVAEHIFDKCISPSYDELQTVLFFDADKTLAAVDTGTRFWKIHETKGGKKDPLSALFRGPLGYSYTAFRQAMLLYEESTNDDEFEAICEEIASHTRPLSGNVLASAPGRKLPPRFFCHCDLRTTTLKVVGGGRIKDGFVVTPSVKECLITRAKSAHTVYTWAFGDSPLDLPMMRAAHKPVVVVGEQQSRSKSMEHKLLTEIRDNGLQARQVLLPVNTSPPLLDTAKLPVANLTEKSFLDEIFQPLGRPGGVRLHHATDSHATKLLSTPMRDDSIRGPSLQEAHENAGRYLATRYLVELIGTEVLAIRHPQGNFVAGYRLLDEEQTLIVPLMRGGQSMASGIFKVFPKARLHDAKEPTDVKEEHLKGIVNVILVDSVINSGESMAQFVQRIREVDGAVRIIIVAGVIQDQAVKGCSQLRAVARSTELTVVALRLSANKYTGKGTTDTGNRLFNTTYLD</sequence>
<proteinExistence type="predicted"/>
<protein>
    <recommendedName>
        <fullName evidence="1">Phosphoribosyltransferase domain-containing protein</fullName>
    </recommendedName>
</protein>
<accession>C8VCR8</accession>
<dbReference type="Proteomes" id="UP000000560">
    <property type="component" value="Chromosome IV"/>
</dbReference>
<evidence type="ECO:0000313" key="3">
    <source>
        <dbReference type="Proteomes" id="UP000000560"/>
    </source>
</evidence>
<dbReference type="Gene3D" id="3.40.50.2020">
    <property type="match status" value="1"/>
</dbReference>
<dbReference type="InterPro" id="IPR027417">
    <property type="entry name" value="P-loop_NTPase"/>
</dbReference>
<dbReference type="SUPFAM" id="SSF53271">
    <property type="entry name" value="PRTase-like"/>
    <property type="match status" value="1"/>
</dbReference>